<name>A0A3B1CTV0_9ZZZZ</name>
<feature type="domain" description="MPN" evidence="6">
    <location>
        <begin position="2"/>
        <end position="148"/>
    </location>
</feature>
<dbReference type="SMART" id="SM00232">
    <property type="entry name" value="JAB_MPN"/>
    <property type="match status" value="1"/>
</dbReference>
<gene>
    <name evidence="7" type="ORF">MNBD_NITROSPINAE01-1777</name>
</gene>
<evidence type="ECO:0000256" key="1">
    <source>
        <dbReference type="ARBA" id="ARBA00022670"/>
    </source>
</evidence>
<keyword evidence="2" id="KW-0479">Metal-binding</keyword>
<sequence length="156" mass="17992">MLKLRAKDFDVMKEHAEREFPHECCGVIIGDFSDNTKTEVRPCANIQNELNEKYPDKYTRSANTGYFIDPKDLHKAMMDASKQNLDIIGFYHSHPNHEPYWSAEDNRAAMWEGTGEPLYPDASHVVISVYDGKVKGASVFKWNDPEKKFLQHDVEL</sequence>
<proteinExistence type="predicted"/>
<evidence type="ECO:0000256" key="2">
    <source>
        <dbReference type="ARBA" id="ARBA00022723"/>
    </source>
</evidence>
<keyword evidence="3" id="KW-0378">Hydrolase</keyword>
<evidence type="ECO:0000256" key="5">
    <source>
        <dbReference type="ARBA" id="ARBA00023049"/>
    </source>
</evidence>
<dbReference type="EMBL" id="UOGC01000139">
    <property type="protein sequence ID" value="VAX22535.1"/>
    <property type="molecule type" value="Genomic_DNA"/>
</dbReference>
<keyword evidence="5" id="KW-0482">Metalloprotease</keyword>
<reference evidence="7" key="1">
    <citation type="submission" date="2018-06" db="EMBL/GenBank/DDBJ databases">
        <authorList>
            <person name="Zhirakovskaya E."/>
        </authorList>
    </citation>
    <scope>NUCLEOTIDE SEQUENCE</scope>
</reference>
<dbReference type="InterPro" id="IPR028090">
    <property type="entry name" value="JAB_dom_prok"/>
</dbReference>
<dbReference type="PANTHER" id="PTHR34858:SF1">
    <property type="entry name" value="CYSO-CYSTEINE PEPTIDASE"/>
    <property type="match status" value="1"/>
</dbReference>
<dbReference type="GO" id="GO:0008270">
    <property type="term" value="F:zinc ion binding"/>
    <property type="evidence" value="ECO:0007669"/>
    <property type="project" value="TreeGrafter"/>
</dbReference>
<dbReference type="InterPro" id="IPR037518">
    <property type="entry name" value="MPN"/>
</dbReference>
<dbReference type="PROSITE" id="PS50249">
    <property type="entry name" value="MPN"/>
    <property type="match status" value="1"/>
</dbReference>
<dbReference type="InterPro" id="IPR000555">
    <property type="entry name" value="JAMM/MPN+_dom"/>
</dbReference>
<dbReference type="AlphaFoldDB" id="A0A3B1CTV0"/>
<evidence type="ECO:0000256" key="4">
    <source>
        <dbReference type="ARBA" id="ARBA00022833"/>
    </source>
</evidence>
<dbReference type="GO" id="GO:0006508">
    <property type="term" value="P:proteolysis"/>
    <property type="evidence" value="ECO:0007669"/>
    <property type="project" value="UniProtKB-KW"/>
</dbReference>
<dbReference type="PANTHER" id="PTHR34858">
    <property type="entry name" value="CYSO-CYSTEINE PEPTIDASE"/>
    <property type="match status" value="1"/>
</dbReference>
<evidence type="ECO:0000256" key="3">
    <source>
        <dbReference type="ARBA" id="ARBA00022801"/>
    </source>
</evidence>
<dbReference type="GO" id="GO:0008235">
    <property type="term" value="F:metalloexopeptidase activity"/>
    <property type="evidence" value="ECO:0007669"/>
    <property type="project" value="TreeGrafter"/>
</dbReference>
<evidence type="ECO:0000259" key="6">
    <source>
        <dbReference type="PROSITE" id="PS50249"/>
    </source>
</evidence>
<dbReference type="InterPro" id="IPR051929">
    <property type="entry name" value="VirAsm_ModProt"/>
</dbReference>
<accession>A0A3B1CTV0</accession>
<organism evidence="7">
    <name type="scientific">hydrothermal vent metagenome</name>
    <dbReference type="NCBI Taxonomy" id="652676"/>
    <lineage>
        <taxon>unclassified sequences</taxon>
        <taxon>metagenomes</taxon>
        <taxon>ecological metagenomes</taxon>
    </lineage>
</organism>
<evidence type="ECO:0000313" key="7">
    <source>
        <dbReference type="EMBL" id="VAX22535.1"/>
    </source>
</evidence>
<dbReference type="Gene3D" id="3.40.140.10">
    <property type="entry name" value="Cytidine Deaminase, domain 2"/>
    <property type="match status" value="1"/>
</dbReference>
<dbReference type="SUPFAM" id="SSF102712">
    <property type="entry name" value="JAB1/MPN domain"/>
    <property type="match status" value="1"/>
</dbReference>
<dbReference type="Pfam" id="PF14464">
    <property type="entry name" value="Prok-JAB"/>
    <property type="match status" value="1"/>
</dbReference>
<dbReference type="CDD" id="cd08070">
    <property type="entry name" value="MPN_like"/>
    <property type="match status" value="1"/>
</dbReference>
<protein>
    <recommendedName>
        <fullName evidence="6">MPN domain-containing protein</fullName>
    </recommendedName>
</protein>
<keyword evidence="1" id="KW-0645">Protease</keyword>
<keyword evidence="4" id="KW-0862">Zinc</keyword>